<name>E4PHT6_MARAH</name>
<gene>
    <name evidence="1" type="ordered locus">HP15_2460</name>
</gene>
<organism evidence="1 2">
    <name type="scientific">Marinobacter adhaerens (strain DSM 23420 / HP15)</name>
    <dbReference type="NCBI Taxonomy" id="225937"/>
    <lineage>
        <taxon>Bacteria</taxon>
        <taxon>Pseudomonadati</taxon>
        <taxon>Pseudomonadota</taxon>
        <taxon>Gammaproteobacteria</taxon>
        <taxon>Pseudomonadales</taxon>
        <taxon>Marinobacteraceae</taxon>
        <taxon>Marinobacter</taxon>
    </lineage>
</organism>
<dbReference type="KEGG" id="mad:HP15_2460"/>
<protein>
    <submittedName>
        <fullName evidence="1">Uncharacterized protein</fullName>
    </submittedName>
</protein>
<dbReference type="Proteomes" id="UP000007077">
    <property type="component" value="Chromosome"/>
</dbReference>
<dbReference type="HOGENOM" id="CLU_3312402_0_0_6"/>
<dbReference type="EMBL" id="CP001978">
    <property type="protein sequence ID" value="ADP98224.1"/>
    <property type="molecule type" value="Genomic_DNA"/>
</dbReference>
<dbReference type="AlphaFoldDB" id="E4PHT6"/>
<dbReference type="STRING" id="225937.HP15_2460"/>
<accession>E4PHT6</accession>
<evidence type="ECO:0000313" key="2">
    <source>
        <dbReference type="Proteomes" id="UP000007077"/>
    </source>
</evidence>
<evidence type="ECO:0000313" key="1">
    <source>
        <dbReference type="EMBL" id="ADP98224.1"/>
    </source>
</evidence>
<sequence length="39" mass="4939">MEGYILHQLRDRLQQKSDEYWNRWKLTDVKICDVLFRKI</sequence>
<reference evidence="1 2" key="1">
    <citation type="journal article" date="2010" name="Stand. Genomic Sci.">
        <title>Complete genome sequence of Marinobacter adhaerens type strain (HP15), a diatom-interacting marine microorganism.</title>
        <authorList>
            <person name="Gardes A."/>
            <person name="Kaeppel E."/>
            <person name="Shehzad A."/>
            <person name="Seebah S."/>
            <person name="Teeling H."/>
            <person name="Yarza P."/>
            <person name="Glockner F.O."/>
            <person name="Grossart H.P."/>
            <person name="Ullrich M.S."/>
        </authorList>
    </citation>
    <scope>NUCLEOTIDE SEQUENCE [LARGE SCALE GENOMIC DNA]</scope>
    <source>
        <strain evidence="2">DSM 23420 / HP15</strain>
    </source>
</reference>
<proteinExistence type="predicted"/>
<reference evidence="2" key="2">
    <citation type="submission" date="2010-02" db="EMBL/GenBank/DDBJ databases">
        <title>Complete genome sequence of Marinobacter adhaerens type strain (HP15).</title>
        <authorList>
            <person name="Gaerdes A.A.M."/>
            <person name="Kaeppel E."/>
            <person name="Shezad A."/>
            <person name="Seebah S."/>
            <person name="Teeling H."/>
            <person name="Yarza P."/>
            <person name="Gloeckner F.O."/>
            <person name="Ullrich M.S."/>
        </authorList>
    </citation>
    <scope>NUCLEOTIDE SEQUENCE [LARGE SCALE GENOMIC DNA]</scope>
    <source>
        <strain evidence="2">DSM 23420 / HP15</strain>
    </source>
</reference>